<dbReference type="PROSITE" id="PS50937">
    <property type="entry name" value="HTH_MERR_2"/>
    <property type="match status" value="1"/>
</dbReference>
<dbReference type="Gene3D" id="1.10.1660.10">
    <property type="match status" value="1"/>
</dbReference>
<keyword evidence="1" id="KW-0238">DNA-binding</keyword>
<accession>A0ABN3PVB7</accession>
<comment type="caution">
    <text evidence="3">The sequence shown here is derived from an EMBL/GenBank/DDBJ whole genome shotgun (WGS) entry which is preliminary data.</text>
</comment>
<feature type="domain" description="HTH merR-type" evidence="2">
    <location>
        <begin position="1"/>
        <end position="69"/>
    </location>
</feature>
<gene>
    <name evidence="3" type="ORF">GCM10010411_41410</name>
</gene>
<dbReference type="InterPro" id="IPR009061">
    <property type="entry name" value="DNA-bd_dom_put_sf"/>
</dbReference>
<dbReference type="PRINTS" id="PR00040">
    <property type="entry name" value="HTHMERR"/>
</dbReference>
<proteinExistence type="predicted"/>
<dbReference type="RefSeq" id="WP_344543184.1">
    <property type="nucleotide sequence ID" value="NZ_BAAATD010000005.1"/>
</dbReference>
<keyword evidence="4" id="KW-1185">Reference proteome</keyword>
<evidence type="ECO:0000313" key="4">
    <source>
        <dbReference type="Proteomes" id="UP001501509"/>
    </source>
</evidence>
<dbReference type="CDD" id="cd00592">
    <property type="entry name" value="HTH_MerR-like"/>
    <property type="match status" value="1"/>
</dbReference>
<dbReference type="InterPro" id="IPR047057">
    <property type="entry name" value="MerR_fam"/>
</dbReference>
<dbReference type="SUPFAM" id="SSF46955">
    <property type="entry name" value="Putative DNA-binding domain"/>
    <property type="match status" value="1"/>
</dbReference>
<dbReference type="EMBL" id="BAAATD010000005">
    <property type="protein sequence ID" value="GAA2603113.1"/>
    <property type="molecule type" value="Genomic_DNA"/>
</dbReference>
<dbReference type="SMART" id="SM00422">
    <property type="entry name" value="HTH_MERR"/>
    <property type="match status" value="1"/>
</dbReference>
<dbReference type="InterPro" id="IPR000551">
    <property type="entry name" value="MerR-type_HTH_dom"/>
</dbReference>
<sequence>MKIGELAALVGVSTRTVRHYHHLGLLPEPPRLSNGYREYRLRDAVILARVRRLAELGLALDEIRDVLADDQGKELREVLLELDADLAAQQEAIRLRRERLATLLTEDDLHPDSAVSPTMASVLRGLPAGGSKFAEFDREMLALVDTTAGPGDREAFAELLRPLTTPEALARGEAIYARLDELAEAAPDDPRVTELAAEIADHLPEEMKTMMLASVGDHPAEATENGRWLAEMSLSLAPAQAEVFHVLMTMLRAKPADHAKEDE</sequence>
<organism evidence="3 4">
    <name type="scientific">Actinomadura fulvescens</name>
    <dbReference type="NCBI Taxonomy" id="46160"/>
    <lineage>
        <taxon>Bacteria</taxon>
        <taxon>Bacillati</taxon>
        <taxon>Actinomycetota</taxon>
        <taxon>Actinomycetes</taxon>
        <taxon>Streptosporangiales</taxon>
        <taxon>Thermomonosporaceae</taxon>
        <taxon>Actinomadura</taxon>
    </lineage>
</organism>
<name>A0ABN3PVB7_9ACTN</name>
<reference evidence="3 4" key="1">
    <citation type="journal article" date="2019" name="Int. J. Syst. Evol. Microbiol.">
        <title>The Global Catalogue of Microorganisms (GCM) 10K type strain sequencing project: providing services to taxonomists for standard genome sequencing and annotation.</title>
        <authorList>
            <consortium name="The Broad Institute Genomics Platform"/>
            <consortium name="The Broad Institute Genome Sequencing Center for Infectious Disease"/>
            <person name="Wu L."/>
            <person name="Ma J."/>
        </authorList>
    </citation>
    <scope>NUCLEOTIDE SEQUENCE [LARGE SCALE GENOMIC DNA]</scope>
    <source>
        <strain evidence="3 4">JCM 6833</strain>
    </source>
</reference>
<dbReference type="PANTHER" id="PTHR30204:SF93">
    <property type="entry name" value="HTH MERR-TYPE DOMAIN-CONTAINING PROTEIN"/>
    <property type="match status" value="1"/>
</dbReference>
<dbReference type="PANTHER" id="PTHR30204">
    <property type="entry name" value="REDOX-CYCLING DRUG-SENSING TRANSCRIPTIONAL ACTIVATOR SOXR"/>
    <property type="match status" value="1"/>
</dbReference>
<dbReference type="Proteomes" id="UP001501509">
    <property type="component" value="Unassembled WGS sequence"/>
</dbReference>
<evidence type="ECO:0000313" key="3">
    <source>
        <dbReference type="EMBL" id="GAA2603113.1"/>
    </source>
</evidence>
<protein>
    <submittedName>
        <fullName evidence="3">MerR family transcriptional regulator</fullName>
    </submittedName>
</protein>
<evidence type="ECO:0000259" key="2">
    <source>
        <dbReference type="PROSITE" id="PS50937"/>
    </source>
</evidence>
<dbReference type="Pfam" id="PF00376">
    <property type="entry name" value="MerR"/>
    <property type="match status" value="1"/>
</dbReference>
<evidence type="ECO:0000256" key="1">
    <source>
        <dbReference type="ARBA" id="ARBA00023125"/>
    </source>
</evidence>